<dbReference type="AlphaFoldDB" id="A0A1D8NFI9"/>
<proteinExistence type="predicted"/>
<dbReference type="OMA" id="MCEITIS"/>
<feature type="transmembrane region" description="Helical" evidence="6">
    <location>
        <begin position="341"/>
        <end position="364"/>
    </location>
</feature>
<feature type="transmembrane region" description="Helical" evidence="6">
    <location>
        <begin position="168"/>
        <end position="187"/>
    </location>
</feature>
<reference evidence="8 10" key="1">
    <citation type="journal article" date="2016" name="PLoS ONE">
        <title>Sequence Assembly of Yarrowia lipolytica Strain W29/CLIB89 Shows Transposable Element Diversity.</title>
        <authorList>
            <person name="Magnan C."/>
            <person name="Yu J."/>
            <person name="Chang I."/>
            <person name="Jahn E."/>
            <person name="Kanomata Y."/>
            <person name="Wu J."/>
            <person name="Zeller M."/>
            <person name="Oakes M."/>
            <person name="Baldi P."/>
            <person name="Sandmeyer S."/>
        </authorList>
    </citation>
    <scope>NUCLEOTIDE SEQUENCE [LARGE SCALE GENOMIC DNA]</scope>
    <source>
        <strain evidence="8">CLIB89</strain>
        <strain evidence="10">CLIB89(W29)</strain>
    </source>
</reference>
<dbReference type="eggNOG" id="KOG0255">
    <property type="taxonomic scope" value="Eukaryota"/>
</dbReference>
<dbReference type="VEuPathDB" id="FungiDB:YALI0_D20834g"/>
<feature type="transmembrane region" description="Helical" evidence="6">
    <location>
        <begin position="42"/>
        <end position="63"/>
    </location>
</feature>
<dbReference type="InterPro" id="IPR036259">
    <property type="entry name" value="MFS_trans_sf"/>
</dbReference>
<dbReference type="FunFam" id="1.20.1250.20:FF:000319">
    <property type="entry name" value="MFS transporter, putative"/>
    <property type="match status" value="1"/>
</dbReference>
<evidence type="ECO:0000256" key="3">
    <source>
        <dbReference type="ARBA" id="ARBA00022989"/>
    </source>
</evidence>
<evidence type="ECO:0000313" key="11">
    <source>
        <dbReference type="Proteomes" id="UP000256601"/>
    </source>
</evidence>
<feature type="transmembrane region" description="Helical" evidence="6">
    <location>
        <begin position="83"/>
        <end position="102"/>
    </location>
</feature>
<dbReference type="GeneID" id="2910196"/>
<dbReference type="KEGG" id="yli:2910196"/>
<dbReference type="InterPro" id="IPR020846">
    <property type="entry name" value="MFS_dom"/>
</dbReference>
<dbReference type="EMBL" id="KZ859124">
    <property type="protein sequence ID" value="RDW23006.1"/>
    <property type="molecule type" value="Genomic_DNA"/>
</dbReference>
<evidence type="ECO:0000256" key="1">
    <source>
        <dbReference type="ARBA" id="ARBA00004141"/>
    </source>
</evidence>
<keyword evidence="3 6" id="KW-1133">Transmembrane helix</keyword>
<gene>
    <name evidence="9" type="ORF">B0I71DRAFT_136675</name>
    <name evidence="8" type="ORF">YALI1_D26438g</name>
</gene>
<feature type="transmembrane region" description="Helical" evidence="6">
    <location>
        <begin position="385"/>
        <end position="404"/>
    </location>
</feature>
<dbReference type="InterPro" id="IPR011701">
    <property type="entry name" value="MFS"/>
</dbReference>
<dbReference type="Pfam" id="PF07690">
    <property type="entry name" value="MFS_1"/>
    <property type="match status" value="1"/>
</dbReference>
<name>A0A1D8NFI9_YARLL</name>
<dbReference type="SUPFAM" id="SSF103473">
    <property type="entry name" value="MFS general substrate transporter"/>
    <property type="match status" value="1"/>
</dbReference>
<dbReference type="GO" id="GO:0005886">
    <property type="term" value="C:plasma membrane"/>
    <property type="evidence" value="ECO:0007669"/>
    <property type="project" value="TreeGrafter"/>
</dbReference>
<evidence type="ECO:0000256" key="5">
    <source>
        <dbReference type="SAM" id="MobiDB-lite"/>
    </source>
</evidence>
<dbReference type="RefSeq" id="XP_503088.1">
    <property type="nucleotide sequence ID" value="XM_503088.1"/>
</dbReference>
<dbReference type="PROSITE" id="PS50850">
    <property type="entry name" value="MFS"/>
    <property type="match status" value="1"/>
</dbReference>
<feature type="region of interest" description="Disordered" evidence="5">
    <location>
        <begin position="235"/>
        <end position="270"/>
    </location>
</feature>
<dbReference type="GO" id="GO:0022857">
    <property type="term" value="F:transmembrane transporter activity"/>
    <property type="evidence" value="ECO:0007669"/>
    <property type="project" value="InterPro"/>
</dbReference>
<keyword evidence="4 6" id="KW-0472">Membrane</keyword>
<dbReference type="Proteomes" id="UP000182444">
    <property type="component" value="Chromosome 1D"/>
</dbReference>
<evidence type="ECO:0000313" key="8">
    <source>
        <dbReference type="EMBL" id="AOW04387.1"/>
    </source>
</evidence>
<dbReference type="PANTHER" id="PTHR23502">
    <property type="entry name" value="MAJOR FACILITATOR SUPERFAMILY"/>
    <property type="match status" value="1"/>
</dbReference>
<feature type="transmembrane region" description="Helical" evidence="6">
    <location>
        <begin position="483"/>
        <end position="501"/>
    </location>
</feature>
<feature type="transmembrane region" description="Helical" evidence="6">
    <location>
        <begin position="449"/>
        <end position="471"/>
    </location>
</feature>
<feature type="transmembrane region" description="Helical" evidence="6">
    <location>
        <begin position="199"/>
        <end position="218"/>
    </location>
</feature>
<keyword evidence="2 6" id="KW-0812">Transmembrane</keyword>
<evidence type="ECO:0000256" key="4">
    <source>
        <dbReference type="ARBA" id="ARBA00023136"/>
    </source>
</evidence>
<dbReference type="Proteomes" id="UP000256601">
    <property type="component" value="Unassembled WGS sequence"/>
</dbReference>
<comment type="subcellular location">
    <subcellularLocation>
        <location evidence="1">Membrane</location>
        <topology evidence="1">Multi-pass membrane protein</topology>
    </subcellularLocation>
</comment>
<evidence type="ECO:0000256" key="2">
    <source>
        <dbReference type="ARBA" id="ARBA00022692"/>
    </source>
</evidence>
<organism evidence="8 10">
    <name type="scientific">Yarrowia lipolytica</name>
    <name type="common">Candida lipolytica</name>
    <dbReference type="NCBI Taxonomy" id="4952"/>
    <lineage>
        <taxon>Eukaryota</taxon>
        <taxon>Fungi</taxon>
        <taxon>Dikarya</taxon>
        <taxon>Ascomycota</taxon>
        <taxon>Saccharomycotina</taxon>
        <taxon>Dipodascomycetes</taxon>
        <taxon>Dipodascales</taxon>
        <taxon>Dipodascales incertae sedis</taxon>
        <taxon>Yarrowia</taxon>
    </lineage>
</organism>
<sequence length="526" mass="58924">MLDYEAVPGSIILVDQDQEIVVSPIPSSDPDDPLNWSRNRKLLSMFCMVVYMVAIVVPSNSLYSIFSVLTEESGQTLDELNQGTGYMFLFFGLGCLICQPLGQQYGKRPIYLLSVLGTLAVQLWSPYAKSQGAWIGSRILQGALGAPMETMCEITISDVFFEHERGRWVGVYAFALMFSSYIAPLVAGFIAEGMNWKWVFYWGSIFNGVCLVFLFFFFEETNYVREHVAQPVPKEGSVLEGSSGSGDPEKIDDYSEGRSESSLEHQQKPMKTYRQKLALWDKPRKNMLWEMFKRPFIIFFKFPPVVYAGFLYGSGIIFFNILNASASMILSAPPYNFKPSMVGLCYVSPIIVTFITSWYSGYLSDLLRIKLAKRNGGLSEPEHRLWIILIHIILNPAMLVLWGVGAYNGIHWIGPVIGMGIIGGLATIPAVSSVNYALDCYREIGSDSLVTLIVIRNCMSFGIGYGITPWITREGLKNAFGEAAGVSAACMGTFFIVLVVGKRMRKWTKKDYWNFVQKSIDNGMVH</sequence>
<dbReference type="EMBL" id="CP017556">
    <property type="protein sequence ID" value="AOW04387.1"/>
    <property type="molecule type" value="Genomic_DNA"/>
</dbReference>
<reference evidence="9 11" key="2">
    <citation type="submission" date="2018-07" db="EMBL/GenBank/DDBJ databases">
        <title>Draft Genome Assemblies for Five Robust Yarrowia lipolytica Strains Exhibiting High Lipid Production and Pentose Sugar Utilization and Sugar Alcohol Secretion from Undetoxified Lignocellulosic Biomass Hydrolysates.</title>
        <authorList>
            <consortium name="DOE Joint Genome Institute"/>
            <person name="Walker C."/>
            <person name="Ryu S."/>
            <person name="Na H."/>
            <person name="Zane M."/>
            <person name="LaButti K."/>
            <person name="Lipzen A."/>
            <person name="Haridas S."/>
            <person name="Barry K."/>
            <person name="Grigoriev I.V."/>
            <person name="Quarterman J."/>
            <person name="Slininger P."/>
            <person name="Dien B."/>
            <person name="Trinh C.T."/>
        </authorList>
    </citation>
    <scope>NUCLEOTIDE SEQUENCE [LARGE SCALE GENOMIC DNA]</scope>
    <source>
        <strain evidence="9 11">YB392</strain>
    </source>
</reference>
<evidence type="ECO:0000256" key="6">
    <source>
        <dbReference type="SAM" id="Phobius"/>
    </source>
</evidence>
<dbReference type="OrthoDB" id="5215911at2759"/>
<evidence type="ECO:0000313" key="9">
    <source>
        <dbReference type="EMBL" id="RDW23006.1"/>
    </source>
</evidence>
<feature type="domain" description="Major facilitator superfamily (MFS) profile" evidence="7">
    <location>
        <begin position="44"/>
        <end position="526"/>
    </location>
</feature>
<feature type="compositionally biased region" description="Low complexity" evidence="5">
    <location>
        <begin position="235"/>
        <end position="246"/>
    </location>
</feature>
<accession>A0A1D8NFI9</accession>
<feature type="transmembrane region" description="Helical" evidence="6">
    <location>
        <begin position="410"/>
        <end position="437"/>
    </location>
</feature>
<feature type="transmembrane region" description="Helical" evidence="6">
    <location>
        <begin position="296"/>
        <end position="321"/>
    </location>
</feature>
<dbReference type="PANTHER" id="PTHR23502:SF30">
    <property type="entry name" value="TRANSPORTER, PUTATIVE (AFU_ORTHOLOGUE AFUA_8G04702)-RELATED"/>
    <property type="match status" value="1"/>
</dbReference>
<feature type="compositionally biased region" description="Basic and acidic residues" evidence="5">
    <location>
        <begin position="247"/>
        <end position="267"/>
    </location>
</feature>
<evidence type="ECO:0000313" key="10">
    <source>
        <dbReference type="Proteomes" id="UP000182444"/>
    </source>
</evidence>
<protein>
    <submittedName>
        <fullName evidence="9">Major facilitator superfamily domain-containing protein</fullName>
    </submittedName>
</protein>
<dbReference type="VEuPathDB" id="FungiDB:YALI1_D26438g"/>
<dbReference type="Gene3D" id="1.20.1250.20">
    <property type="entry name" value="MFS general substrate transporter like domains"/>
    <property type="match status" value="1"/>
</dbReference>
<evidence type="ECO:0000259" key="7">
    <source>
        <dbReference type="PROSITE" id="PS50850"/>
    </source>
</evidence>